<gene>
    <name evidence="5" type="ORF">PVAG01_00551</name>
</gene>
<feature type="region of interest" description="Disordered" evidence="4">
    <location>
        <begin position="390"/>
        <end position="472"/>
    </location>
</feature>
<keyword evidence="3" id="KW-0539">Nucleus</keyword>
<dbReference type="Proteomes" id="UP001629113">
    <property type="component" value="Unassembled WGS sequence"/>
</dbReference>
<feature type="compositionally biased region" description="Basic and acidic residues" evidence="4">
    <location>
        <begin position="259"/>
        <end position="278"/>
    </location>
</feature>
<feature type="compositionally biased region" description="Basic and acidic residues" evidence="4">
    <location>
        <begin position="463"/>
        <end position="472"/>
    </location>
</feature>
<feature type="region of interest" description="Disordered" evidence="4">
    <location>
        <begin position="249"/>
        <end position="280"/>
    </location>
</feature>
<comment type="subcellular location">
    <subcellularLocation>
        <location evidence="1">Nucleus</location>
    </subcellularLocation>
</comment>
<evidence type="ECO:0000256" key="3">
    <source>
        <dbReference type="ARBA" id="ARBA00023242"/>
    </source>
</evidence>
<dbReference type="Pfam" id="PF03985">
    <property type="entry name" value="Paf1"/>
    <property type="match status" value="1"/>
</dbReference>
<name>A0ABR4PV62_9HELO</name>
<evidence type="ECO:0000256" key="2">
    <source>
        <dbReference type="ARBA" id="ARBA00007560"/>
    </source>
</evidence>
<dbReference type="PANTHER" id="PTHR23188">
    <property type="entry name" value="RNA POLYMERASE II-ASSOCIATED FACTOR 1 HOMOLOG"/>
    <property type="match status" value="1"/>
</dbReference>
<accession>A0ABR4PV62</accession>
<comment type="similarity">
    <text evidence="2">Belongs to the PAF1 family.</text>
</comment>
<evidence type="ECO:0000313" key="5">
    <source>
        <dbReference type="EMBL" id="KAL3427042.1"/>
    </source>
</evidence>
<feature type="region of interest" description="Disordered" evidence="4">
    <location>
        <begin position="145"/>
        <end position="164"/>
    </location>
</feature>
<dbReference type="InterPro" id="IPR007133">
    <property type="entry name" value="RNA_pol_II-assoc_Paf1"/>
</dbReference>
<organism evidence="5 6">
    <name type="scientific">Phlyctema vagabunda</name>
    <dbReference type="NCBI Taxonomy" id="108571"/>
    <lineage>
        <taxon>Eukaryota</taxon>
        <taxon>Fungi</taxon>
        <taxon>Dikarya</taxon>
        <taxon>Ascomycota</taxon>
        <taxon>Pezizomycotina</taxon>
        <taxon>Leotiomycetes</taxon>
        <taxon>Helotiales</taxon>
        <taxon>Dermateaceae</taxon>
        <taxon>Phlyctema</taxon>
    </lineage>
</organism>
<reference evidence="5 6" key="1">
    <citation type="submission" date="2024-06" db="EMBL/GenBank/DDBJ databases">
        <title>Complete genome of Phlyctema vagabunda strain 19-DSS-EL-015.</title>
        <authorList>
            <person name="Fiorenzani C."/>
        </authorList>
    </citation>
    <scope>NUCLEOTIDE SEQUENCE [LARGE SCALE GENOMIC DNA]</scope>
    <source>
        <strain evidence="5 6">19-DSS-EL-015</strain>
    </source>
</reference>
<proteinExistence type="inferred from homology"/>
<feature type="compositionally biased region" description="Acidic residues" evidence="4">
    <location>
        <begin position="437"/>
        <end position="448"/>
    </location>
</feature>
<evidence type="ECO:0000313" key="6">
    <source>
        <dbReference type="Proteomes" id="UP001629113"/>
    </source>
</evidence>
<comment type="caution">
    <text evidence="5">The sequence shown here is derived from an EMBL/GenBank/DDBJ whole genome shotgun (WGS) entry which is preliminary data.</text>
</comment>
<keyword evidence="6" id="KW-1185">Reference proteome</keyword>
<dbReference type="PANTHER" id="PTHR23188:SF12">
    <property type="entry name" value="RNA POLYMERASE II-ASSOCIATED FACTOR 1 HOMOLOG"/>
    <property type="match status" value="1"/>
</dbReference>
<feature type="compositionally biased region" description="Basic and acidic residues" evidence="4">
    <location>
        <begin position="408"/>
        <end position="426"/>
    </location>
</feature>
<evidence type="ECO:0000256" key="4">
    <source>
        <dbReference type="SAM" id="MobiDB-lite"/>
    </source>
</evidence>
<dbReference type="EMBL" id="JBFCZG010000001">
    <property type="protein sequence ID" value="KAL3427042.1"/>
    <property type="molecule type" value="Genomic_DNA"/>
</dbReference>
<protein>
    <submittedName>
        <fullName evidence="5">RNA polymerase II - Paf1</fullName>
    </submittedName>
</protein>
<sequence>MSSSQSRGGERMVHQDYIARIRYSNTLPPPPNPPKLLDIPNTGLASGQYTTPGFASRLARDQPLNIEADAELGMPLDLVGMPGIFDGDESSIQAPLHIPAPHPHDRALLRPLSTLGKPKFSDSNVSFLRRTEYISSYTSKSRFDSTTSRSLVPNTGGRPKRPVLDVDKESPEYIKSQIQKGFQVAATNIKEPAKVRHPTKRNLKLVDAYPLLPDLDAFPDAGGYVTIKFLTNPVAPSSTYDIRLVNSLLQPAPPSEEEEARRQEAREAHERDPERYPPAEEVMDYEYFLPETTQEARHFKRKMDVLDEDRDDEELYTHRNGQGEGCFRFKRLRAYESAHQSGSPHSKYDEDVVIAVHDGTDGLHQKAAYYYPILQKTSIRPQRRKNISKFSRRGMGGAEEEVEATDFIDLRVEEPSEELTRERNSFKEYPFGKPAEAEVEAEAENDAGEEPRRNGNEDAGTPESKDADGESE</sequence>
<evidence type="ECO:0000256" key="1">
    <source>
        <dbReference type="ARBA" id="ARBA00004123"/>
    </source>
</evidence>